<dbReference type="Gene3D" id="3.30.450.40">
    <property type="match status" value="1"/>
</dbReference>
<dbReference type="RefSeq" id="WP_091542293.1">
    <property type="nucleotide sequence ID" value="NZ_FONY01000009.1"/>
</dbReference>
<feature type="transmembrane region" description="Helical" evidence="3">
    <location>
        <begin position="801"/>
        <end position="819"/>
    </location>
</feature>
<evidence type="ECO:0000256" key="3">
    <source>
        <dbReference type="SAM" id="Phobius"/>
    </source>
</evidence>
<dbReference type="PANTHER" id="PTHR43547:SF2">
    <property type="entry name" value="HYBRID SIGNAL TRANSDUCTION HISTIDINE KINASE C"/>
    <property type="match status" value="1"/>
</dbReference>
<dbReference type="EMBL" id="FONY01000009">
    <property type="protein sequence ID" value="SFE90126.1"/>
    <property type="molecule type" value="Genomic_DNA"/>
</dbReference>
<dbReference type="Gene3D" id="3.60.40.10">
    <property type="entry name" value="PPM-type phosphatase domain"/>
    <property type="match status" value="1"/>
</dbReference>
<dbReference type="InterPro" id="IPR003018">
    <property type="entry name" value="GAF"/>
</dbReference>
<dbReference type="Pfam" id="PF07228">
    <property type="entry name" value="SpoIIE"/>
    <property type="match status" value="1"/>
</dbReference>
<dbReference type="PANTHER" id="PTHR43547">
    <property type="entry name" value="TWO-COMPONENT HISTIDINE KINASE"/>
    <property type="match status" value="1"/>
</dbReference>
<keyword evidence="3" id="KW-0812">Transmembrane</keyword>
<dbReference type="STRING" id="1003.SAMN04488541_100997"/>
<dbReference type="SMART" id="SM00331">
    <property type="entry name" value="PP2C_SIG"/>
    <property type="match status" value="1"/>
</dbReference>
<reference evidence="6 7" key="1">
    <citation type="submission" date="2016-10" db="EMBL/GenBank/DDBJ databases">
        <authorList>
            <person name="de Groot N.N."/>
        </authorList>
    </citation>
    <scope>NUCLEOTIDE SEQUENCE [LARGE SCALE GENOMIC DNA]</scope>
    <source>
        <strain>GEY</strain>
        <strain evidence="7">DSM 9560</strain>
    </source>
</reference>
<keyword evidence="7" id="KW-1185">Reference proteome</keyword>
<dbReference type="SMART" id="SM00065">
    <property type="entry name" value="GAF"/>
    <property type="match status" value="1"/>
</dbReference>
<dbReference type="SUPFAM" id="SSF63829">
    <property type="entry name" value="Calcium-dependent phosphotriesterase"/>
    <property type="match status" value="4"/>
</dbReference>
<dbReference type="Proteomes" id="UP000199513">
    <property type="component" value="Unassembled WGS sequence"/>
</dbReference>
<evidence type="ECO:0000313" key="6">
    <source>
        <dbReference type="EMBL" id="SFE90126.1"/>
    </source>
</evidence>
<feature type="domain" description="GAF" evidence="4">
    <location>
        <begin position="880"/>
        <end position="1031"/>
    </location>
</feature>
<feature type="domain" description="PPM-type phosphatase" evidence="5">
    <location>
        <begin position="1065"/>
        <end position="1294"/>
    </location>
</feature>
<dbReference type="GO" id="GO:0000155">
    <property type="term" value="F:phosphorelay sensor kinase activity"/>
    <property type="evidence" value="ECO:0007669"/>
    <property type="project" value="TreeGrafter"/>
</dbReference>
<dbReference type="Gene3D" id="2.130.10.10">
    <property type="entry name" value="YVTN repeat-like/Quinoprotein amine dehydrogenase"/>
    <property type="match status" value="2"/>
</dbReference>
<protein>
    <submittedName>
        <fullName evidence="6">Ligand-binding sensor domain-containing protein</fullName>
    </submittedName>
</protein>
<dbReference type="InterPro" id="IPR011110">
    <property type="entry name" value="Reg_prop"/>
</dbReference>
<name>A0A1I2EC09_9BACT</name>
<evidence type="ECO:0000259" key="4">
    <source>
        <dbReference type="SMART" id="SM00065"/>
    </source>
</evidence>
<dbReference type="Gene3D" id="2.60.40.10">
    <property type="entry name" value="Immunoglobulins"/>
    <property type="match status" value="1"/>
</dbReference>
<dbReference type="SUPFAM" id="SSF55781">
    <property type="entry name" value="GAF domain-like"/>
    <property type="match status" value="1"/>
</dbReference>
<evidence type="ECO:0000259" key="5">
    <source>
        <dbReference type="SMART" id="SM00331"/>
    </source>
</evidence>
<dbReference type="InterPro" id="IPR013783">
    <property type="entry name" value="Ig-like_fold"/>
</dbReference>
<dbReference type="Pfam" id="PF07494">
    <property type="entry name" value="Reg_prop"/>
    <property type="match status" value="7"/>
</dbReference>
<feature type="coiled-coil region" evidence="2">
    <location>
        <begin position="841"/>
        <end position="871"/>
    </location>
</feature>
<accession>A0A1I2EC09</accession>
<dbReference type="Pfam" id="PF07495">
    <property type="entry name" value="Y_Y_Y"/>
    <property type="match status" value="1"/>
</dbReference>
<sequence length="1294" mass="148693">MLYRIGLLILLFFNVLEINAQESIRFERITIKDGLSQNTVTCILQDRMGYLWIGTLDGLNKYNGLDFEVYKNEIDNPRSLQSNLISALFEDSEGSLWVGTRRGLHYFNKAREEFTLIVDSTLNPNGNRVTSIVEDKNKQLWISYEGNGIAKLDLKASEKKLQSYVHIPNYANSLPNNGVYALFYHKNLLWIGAETPQLISFDTEKEQFQTYSYPTFSKDADALLHISADEKGEIWIGTATNGIFLFNDRKKEFLPFYSENSLLKGYSIRQLFHLPNGDMWIASQGNGLIKYNKSKNIFIPYQFDATNPMSLSNNDINSIFQDKAGLFWIGTYNGGLNKYDPDKARFKHYQKEANNPNSLSANSMRGIFEDSKGRLWVGTTLGGLNMIDRQTGKFTLFSTKSLPPISEDRINMIVEDKYGNIWVSTLNKGLDKITFDSKTNLPKVTNIQYIANNPNSLINNGTRGLYYDSKEDVLWIGTTGGLSKLDLQTGSFENHYASNHPDSLSHATVKYIVQDTDENILWIATEGGLNKYDKAKKKFKRYVSDVSNPKSLSNNILNCLLVTKQGNLWVGTVGGGLNYFDKKTETFTYYTEKNGLPNNVIYGILEDEKSNLWLSTNRGLAKFNPKTLEVYNYFEEDGLQSNEFNLYAFHKNKKGEMFFGGINGFNTFLPSAMESNSFSPNVVLTDFKIANKSVRDYDNSPLKAHISLTKELTISYEDNVFSLDFVSLDFKNPTKIKYQYKMEGFDKDWRETNYKRRTDTYTNLPEGTYFFKVRATNSDGLWSKNEVNLKITIEPPFWKTTVFRVLTVILLLGFLFYFYQQRVRQVEMQKKKLENLVTLRTNEISRQKEEINIQKNELEKLLNDIKTLTLIGQEITNALDLQTIISKVYENVNQLMAANGLGIGLYDKENRQIVFEGFIENGKTLTKFTHALDDERRFSVWCFLNQREVFLNDVESEYKKYITARQSPIMGKAAQSMIYVPLFIENKIIGVLTVQSLEKNSYHAQHLDLLKNLASYIAIAIDNANNYRQLEIAKRTIEEKNRYTTDSIRYAQTIQHSILPTEEMLDSCFGFQNHFVIYKAKDLVSGDFYWCKKIGNRIFFAVVDCTGHGVPGAFMSMIGSILLNEITSQKPYLLPAEILEEMHEQVRSILRQEDKYNDDGMDMGLCLLENVSHGKKLTFSGAQFPLYRVNSLDVVKYRGENRSIGGKQREKHIFTNTVIEDLQKGEMIYLLTDGFTDQNDLHRIKYGSSKLQEKLKHIYTLPLFSQKEILEKELEAQLTGTEQRDDITFLGIRI</sequence>
<gene>
    <name evidence="6" type="ORF">SAMN04488541_100997</name>
</gene>
<proteinExistence type="predicted"/>
<organism evidence="6 7">
    <name type="scientific">Thermoflexibacter ruber</name>
    <dbReference type="NCBI Taxonomy" id="1003"/>
    <lineage>
        <taxon>Bacteria</taxon>
        <taxon>Pseudomonadati</taxon>
        <taxon>Bacteroidota</taxon>
        <taxon>Cytophagia</taxon>
        <taxon>Cytophagales</taxon>
        <taxon>Thermoflexibacteraceae</taxon>
        <taxon>Thermoflexibacter</taxon>
    </lineage>
</organism>
<dbReference type="InterPro" id="IPR011123">
    <property type="entry name" value="Y_Y_Y"/>
</dbReference>
<keyword evidence="3" id="KW-1133">Transmembrane helix</keyword>
<dbReference type="Pfam" id="PF13185">
    <property type="entry name" value="GAF_2"/>
    <property type="match status" value="1"/>
</dbReference>
<dbReference type="InterPro" id="IPR015943">
    <property type="entry name" value="WD40/YVTN_repeat-like_dom_sf"/>
</dbReference>
<dbReference type="OrthoDB" id="9809670at2"/>
<dbReference type="InterPro" id="IPR036457">
    <property type="entry name" value="PPM-type-like_dom_sf"/>
</dbReference>
<evidence type="ECO:0000256" key="2">
    <source>
        <dbReference type="SAM" id="Coils"/>
    </source>
</evidence>
<dbReference type="InterPro" id="IPR001932">
    <property type="entry name" value="PPM-type_phosphatase-like_dom"/>
</dbReference>
<dbReference type="FunFam" id="2.60.40.10:FF:000791">
    <property type="entry name" value="Two-component system sensor histidine kinase/response regulator"/>
    <property type="match status" value="1"/>
</dbReference>
<keyword evidence="1" id="KW-0597">Phosphoprotein</keyword>
<keyword evidence="3" id="KW-0472">Membrane</keyword>
<keyword evidence="2" id="KW-0175">Coiled coil</keyword>
<evidence type="ECO:0000313" key="7">
    <source>
        <dbReference type="Proteomes" id="UP000199513"/>
    </source>
</evidence>
<evidence type="ECO:0000256" key="1">
    <source>
        <dbReference type="ARBA" id="ARBA00022553"/>
    </source>
</evidence>
<dbReference type="InterPro" id="IPR029016">
    <property type="entry name" value="GAF-like_dom_sf"/>
</dbReference>